<dbReference type="RefSeq" id="WP_137981838.1">
    <property type="nucleotide sequence ID" value="NZ_BAAASO010000012.1"/>
</dbReference>
<protein>
    <recommendedName>
        <fullName evidence="3">MarR family transcriptional regulator</fullName>
    </recommendedName>
</protein>
<accession>A0A4D4LDS7</accession>
<comment type="caution">
    <text evidence="1">The sequence shown here is derived from an EMBL/GenBank/DDBJ whole genome shotgun (WGS) entry which is preliminary data.</text>
</comment>
<reference evidence="1 2" key="1">
    <citation type="journal article" date="2020" name="Int. J. Syst. Evol. Microbiol.">
        <title>Reclassification of Streptomyces castelarensis and Streptomyces sporoclivatus as later heterotypic synonyms of Streptomyces antimycoticus.</title>
        <authorList>
            <person name="Komaki H."/>
            <person name="Tamura T."/>
        </authorList>
    </citation>
    <scope>NUCLEOTIDE SEQUENCE [LARGE SCALE GENOMIC DNA]</scope>
    <source>
        <strain evidence="1 2">NBRC 13459</strain>
    </source>
</reference>
<dbReference type="Gene3D" id="1.10.287.160">
    <property type="entry name" value="HR1 repeat"/>
    <property type="match status" value="1"/>
</dbReference>
<keyword evidence="2" id="KW-1185">Reference proteome</keyword>
<name>A0A4D4LDS7_STRVO</name>
<dbReference type="AlphaFoldDB" id="A0A4D4LDS7"/>
<proteinExistence type="predicted"/>
<gene>
    <name evidence="1" type="ORF">SVIO_103540</name>
</gene>
<organism evidence="1 2">
    <name type="scientific">Streptomyces violaceusniger</name>
    <dbReference type="NCBI Taxonomy" id="68280"/>
    <lineage>
        <taxon>Bacteria</taxon>
        <taxon>Bacillati</taxon>
        <taxon>Actinomycetota</taxon>
        <taxon>Actinomycetes</taxon>
        <taxon>Kitasatosporales</taxon>
        <taxon>Streptomycetaceae</taxon>
        <taxon>Streptomyces</taxon>
        <taxon>Streptomyces violaceusniger group</taxon>
    </lineage>
</organism>
<evidence type="ECO:0000313" key="2">
    <source>
        <dbReference type="Proteomes" id="UP000301309"/>
    </source>
</evidence>
<dbReference type="InterPro" id="IPR036388">
    <property type="entry name" value="WH-like_DNA-bd_sf"/>
</dbReference>
<sequence>MTTPHDEKPSTPGLTEGERDYVNRVAEHYRDTDKMAWEHGFVIGWMMICDPVEQSAHQLCETLGVSREAVDHIDKLLVPPGVLTRNELPDGEYTLAMSVDVWPKTVQHSMLALPSFHSVMEHGLKVLADAPEERRRRVANMERFFRYLGEELPAVFDRYEPSPSATS</sequence>
<evidence type="ECO:0008006" key="3">
    <source>
        <dbReference type="Google" id="ProtNLM"/>
    </source>
</evidence>
<dbReference type="EMBL" id="BJHW01000002">
    <property type="protein sequence ID" value="GDY59731.1"/>
    <property type="molecule type" value="Genomic_DNA"/>
</dbReference>
<evidence type="ECO:0000313" key="1">
    <source>
        <dbReference type="EMBL" id="GDY59731.1"/>
    </source>
</evidence>
<dbReference type="Proteomes" id="UP000301309">
    <property type="component" value="Unassembled WGS sequence"/>
</dbReference>
<dbReference type="Gene3D" id="1.10.10.10">
    <property type="entry name" value="Winged helix-like DNA-binding domain superfamily/Winged helix DNA-binding domain"/>
    <property type="match status" value="1"/>
</dbReference>
<dbReference type="OrthoDB" id="67158at2"/>